<feature type="region of interest" description="Disordered" evidence="5">
    <location>
        <begin position="120"/>
        <end position="172"/>
    </location>
</feature>
<dbReference type="GO" id="GO:0071944">
    <property type="term" value="C:cell periphery"/>
    <property type="evidence" value="ECO:0007669"/>
    <property type="project" value="UniProtKB-ARBA"/>
</dbReference>
<evidence type="ECO:0000256" key="5">
    <source>
        <dbReference type="SAM" id="MobiDB-lite"/>
    </source>
</evidence>
<feature type="compositionally biased region" description="Low complexity" evidence="5">
    <location>
        <begin position="120"/>
        <end position="159"/>
    </location>
</feature>
<comment type="caution">
    <text evidence="8">The sequence shown here is derived from an EMBL/GenBank/DDBJ whole genome shotgun (WGS) entry which is preliminary data.</text>
</comment>
<evidence type="ECO:0000313" key="9">
    <source>
        <dbReference type="Proteomes" id="UP000030151"/>
    </source>
</evidence>
<sequence>MAPKQTQLLSSSLFLVFIAILVPGSLSFDPDFRFYASNAQPCLYSASNSSKCTGTDAQDLNSCLCKNGGGFITSAAQCLGQNGAVDLVDVYNTMRGACSTSKTPISVSQNAFMNAANGAASSTSSSASSTTTSTTSSTATSASTATSTLTPTTGTPSPTQSNASKGADVDSKSSGLSQGALIGIAVGTSVAGVLAIGGMILYFRYRQKKKAEDETSPMMAQNDYYKRDTATTFPPTEPSPFLGLSGADTKASWGSSPSPAYPSPNLDKSPAQYAGPYAAPTPQDSPAMHGVASTAFEMDASATSTPAPGEGPVEMEGSAPSTHLQIRR</sequence>
<keyword evidence="4 6" id="KW-0472">Membrane</keyword>
<dbReference type="GO" id="GO:0016020">
    <property type="term" value="C:membrane"/>
    <property type="evidence" value="ECO:0007669"/>
    <property type="project" value="UniProtKB-SubCell"/>
</dbReference>
<dbReference type="PANTHER" id="PTHR15549:SF30">
    <property type="entry name" value="MID2 DOMAIN-CONTAINING PROTEIN"/>
    <property type="match status" value="1"/>
</dbReference>
<protein>
    <submittedName>
        <fullName evidence="8">Uncharacterized protein</fullName>
    </submittedName>
</protein>
<keyword evidence="2 6" id="KW-0812">Transmembrane</keyword>
<dbReference type="OrthoDB" id="5311469at2759"/>
<dbReference type="InterPro" id="IPR051694">
    <property type="entry name" value="Immunoregulatory_rcpt-like"/>
</dbReference>
<evidence type="ECO:0000256" key="3">
    <source>
        <dbReference type="ARBA" id="ARBA00022989"/>
    </source>
</evidence>
<organism evidence="8 9">
    <name type="scientific">Metarhizium robertsii</name>
    <dbReference type="NCBI Taxonomy" id="568076"/>
    <lineage>
        <taxon>Eukaryota</taxon>
        <taxon>Fungi</taxon>
        <taxon>Dikarya</taxon>
        <taxon>Ascomycota</taxon>
        <taxon>Pezizomycotina</taxon>
        <taxon>Sordariomycetes</taxon>
        <taxon>Hypocreomycetidae</taxon>
        <taxon>Hypocreales</taxon>
        <taxon>Clavicipitaceae</taxon>
        <taxon>Metarhizium</taxon>
    </lineage>
</organism>
<name>A0A0A1V6T8_9HYPO</name>
<dbReference type="Proteomes" id="UP000030151">
    <property type="component" value="Unassembled WGS sequence"/>
</dbReference>
<evidence type="ECO:0000256" key="2">
    <source>
        <dbReference type="ARBA" id="ARBA00022692"/>
    </source>
</evidence>
<feature type="transmembrane region" description="Helical" evidence="6">
    <location>
        <begin position="180"/>
        <end position="203"/>
    </location>
</feature>
<reference evidence="8 9" key="1">
    <citation type="submission" date="2014-02" db="EMBL/GenBank/DDBJ databases">
        <title>The genome sequence of the entomopathogenic fungus Metarhizium robertsii ARSEF 2575.</title>
        <authorList>
            <person name="Giuliano Garisto Donzelli B."/>
            <person name="Roe B.A."/>
            <person name="Macmil S.L."/>
            <person name="Krasnoff S.B."/>
            <person name="Gibson D.M."/>
        </authorList>
    </citation>
    <scope>NUCLEOTIDE SEQUENCE [LARGE SCALE GENOMIC DNA]</scope>
    <source>
        <strain evidence="8 9">ARSEF 2575</strain>
    </source>
</reference>
<evidence type="ECO:0000256" key="6">
    <source>
        <dbReference type="SAM" id="Phobius"/>
    </source>
</evidence>
<dbReference type="EMBL" id="JELW01000001">
    <property type="protein sequence ID" value="EXV05560.1"/>
    <property type="molecule type" value="Genomic_DNA"/>
</dbReference>
<comment type="subcellular location">
    <subcellularLocation>
        <location evidence="1">Membrane</location>
        <topology evidence="1">Single-pass membrane protein</topology>
    </subcellularLocation>
</comment>
<feature type="chain" id="PRO_5001981131" evidence="7">
    <location>
        <begin position="28"/>
        <end position="328"/>
    </location>
</feature>
<evidence type="ECO:0000256" key="4">
    <source>
        <dbReference type="ARBA" id="ARBA00023136"/>
    </source>
</evidence>
<proteinExistence type="predicted"/>
<gene>
    <name evidence="8" type="ORF">X797_000275</name>
</gene>
<keyword evidence="3 6" id="KW-1133">Transmembrane helix</keyword>
<feature type="compositionally biased region" description="Polar residues" evidence="5">
    <location>
        <begin position="319"/>
        <end position="328"/>
    </location>
</feature>
<keyword evidence="7" id="KW-0732">Signal</keyword>
<feature type="region of interest" description="Disordered" evidence="5">
    <location>
        <begin position="229"/>
        <end position="328"/>
    </location>
</feature>
<evidence type="ECO:0000256" key="7">
    <source>
        <dbReference type="SAM" id="SignalP"/>
    </source>
</evidence>
<dbReference type="PANTHER" id="PTHR15549">
    <property type="entry name" value="PAIRED IMMUNOGLOBULIN-LIKE TYPE 2 RECEPTOR"/>
    <property type="match status" value="1"/>
</dbReference>
<dbReference type="HOGENOM" id="CLU_066667_1_0_1"/>
<feature type="signal peptide" evidence="7">
    <location>
        <begin position="1"/>
        <end position="27"/>
    </location>
</feature>
<evidence type="ECO:0000313" key="8">
    <source>
        <dbReference type="EMBL" id="EXV05560.1"/>
    </source>
</evidence>
<dbReference type="eggNOG" id="ENOG502R1J4">
    <property type="taxonomic scope" value="Eukaryota"/>
</dbReference>
<evidence type="ECO:0000256" key="1">
    <source>
        <dbReference type="ARBA" id="ARBA00004167"/>
    </source>
</evidence>
<dbReference type="AlphaFoldDB" id="A0A0A1V6T8"/>
<accession>A0A0A1V6T8</accession>